<evidence type="ECO:0000313" key="5">
    <source>
        <dbReference type="EMBL" id="CAH3142279.1"/>
    </source>
</evidence>
<organism evidence="5 6">
    <name type="scientific">Porites lobata</name>
    <dbReference type="NCBI Taxonomy" id="104759"/>
    <lineage>
        <taxon>Eukaryota</taxon>
        <taxon>Metazoa</taxon>
        <taxon>Cnidaria</taxon>
        <taxon>Anthozoa</taxon>
        <taxon>Hexacorallia</taxon>
        <taxon>Scleractinia</taxon>
        <taxon>Fungiina</taxon>
        <taxon>Poritidae</taxon>
        <taxon>Porites</taxon>
    </lineage>
</organism>
<accession>A0ABN8PEM7</accession>
<keyword evidence="3" id="KW-0342">GTP-binding</keyword>
<keyword evidence="2" id="KW-0547">Nucleotide-binding</keyword>
<comment type="caution">
    <text evidence="5">The sequence shown here is derived from an EMBL/GenBank/DDBJ whole genome shotgun (WGS) entry which is preliminary data.</text>
</comment>
<evidence type="ECO:0000256" key="3">
    <source>
        <dbReference type="ARBA" id="ARBA00023134"/>
    </source>
</evidence>
<dbReference type="InterPro" id="IPR027417">
    <property type="entry name" value="P-loop_NTPase"/>
</dbReference>
<name>A0ABN8PEM7_9CNID</name>
<gene>
    <name evidence="5" type="ORF">PLOB_00042242</name>
</gene>
<protein>
    <recommendedName>
        <fullName evidence="4">AIG1-type G domain-containing protein</fullName>
    </recommendedName>
</protein>
<dbReference type="PANTHER" id="PTHR10903:SF184">
    <property type="entry name" value="GTP-BINDING PROTEIN A"/>
    <property type="match status" value="1"/>
</dbReference>
<dbReference type="EMBL" id="CALNXK010000068">
    <property type="protein sequence ID" value="CAH3142279.1"/>
    <property type="molecule type" value="Genomic_DNA"/>
</dbReference>
<evidence type="ECO:0000256" key="2">
    <source>
        <dbReference type="ARBA" id="ARBA00022741"/>
    </source>
</evidence>
<dbReference type="PROSITE" id="PS51720">
    <property type="entry name" value="G_AIG1"/>
    <property type="match status" value="1"/>
</dbReference>
<dbReference type="Proteomes" id="UP001159405">
    <property type="component" value="Unassembled WGS sequence"/>
</dbReference>
<sequence length="645" mass="72015">MAMNIPAFTVPTLSRLGCTFDCHTARPGIEIFPADIPTKTEHVNKLTFKFKAVSSNSEVKELMNLPSDLPLRIKANMLSVEGPGKYFNGNLKIEEEKTEILALMTCITVSKEAEYSVKPNDISKREQLVDGLGTHYVRKISYGGQMVASIKLNFPPNSLRSSLNGIVEGNLTSEATAGALSDQLDSISTNCRDASNISVTYYTTEVPYQAGTTQNLEELMRLFRDFRSKTIANGREIPIEVELQQTGTLIPSARAYLPNMALTNTVEEIESRFDDIRTAQYLVKTYVEDAAVKVDEDMKRFSQELEKVCQTFTAAISTLDTSGADTQFNECFMAYENALDGIDEEGKFTNYWRNLLTREEAITSTIQLPKGKKLTIVVIGKAGSGKSATANSIVGKRIFTTTSWATSTVSSKFQFGRRIDERQIDVLDTPGSFSPGDLQKEVSRILELAPKGFDAIVLVEKYGCRLTGEYAQALQLLQGFLGDNVRKYVILVLSFCDQAEHEAKEDKTPLSPDELVDTWLQTSQGWVQTFIDQIGEDRVISFNNRLKPHSQPEAYKRQLSKLIKAIDGITCKTSPYLASQQARNDFERKIKEASEKPNRARREGSSSEDWLEVRIGEGGEIVSADEARPLHERVWSFIDTYCNVL</sequence>
<feature type="domain" description="AIG1-type G" evidence="4">
    <location>
        <begin position="371"/>
        <end position="587"/>
    </location>
</feature>
<keyword evidence="6" id="KW-1185">Reference proteome</keyword>
<dbReference type="Pfam" id="PF04548">
    <property type="entry name" value="AIG1"/>
    <property type="match status" value="1"/>
</dbReference>
<evidence type="ECO:0000313" key="6">
    <source>
        <dbReference type="Proteomes" id="UP001159405"/>
    </source>
</evidence>
<dbReference type="InterPro" id="IPR045058">
    <property type="entry name" value="GIMA/IAN/Toc"/>
</dbReference>
<evidence type="ECO:0000259" key="4">
    <source>
        <dbReference type="PROSITE" id="PS51720"/>
    </source>
</evidence>
<dbReference type="SUPFAM" id="SSF52540">
    <property type="entry name" value="P-loop containing nucleoside triphosphate hydrolases"/>
    <property type="match status" value="1"/>
</dbReference>
<comment type="similarity">
    <text evidence="1">Belongs to the TRAFAC class TrmE-Era-EngA-EngB-Septin-like GTPase superfamily. AIG1/Toc34/Toc159-like paraseptin GTPase family. IAN subfamily.</text>
</comment>
<reference evidence="5 6" key="1">
    <citation type="submission" date="2022-05" db="EMBL/GenBank/DDBJ databases">
        <authorList>
            <consortium name="Genoscope - CEA"/>
            <person name="William W."/>
        </authorList>
    </citation>
    <scope>NUCLEOTIDE SEQUENCE [LARGE SCALE GENOMIC DNA]</scope>
</reference>
<dbReference type="PANTHER" id="PTHR10903">
    <property type="entry name" value="GTPASE, IMAP FAMILY MEMBER-RELATED"/>
    <property type="match status" value="1"/>
</dbReference>
<dbReference type="InterPro" id="IPR006703">
    <property type="entry name" value="G_AIG1"/>
</dbReference>
<evidence type="ECO:0000256" key="1">
    <source>
        <dbReference type="ARBA" id="ARBA00008535"/>
    </source>
</evidence>
<proteinExistence type="inferred from homology"/>
<dbReference type="Gene3D" id="3.40.50.300">
    <property type="entry name" value="P-loop containing nucleotide triphosphate hydrolases"/>
    <property type="match status" value="1"/>
</dbReference>